<protein>
    <recommendedName>
        <fullName evidence="13">DNA polymerase</fullName>
        <ecNumber evidence="13">2.7.7.7</ecNumber>
    </recommendedName>
</protein>
<dbReference type="Gene3D" id="1.10.287.690">
    <property type="entry name" value="Helix hairpin bin"/>
    <property type="match status" value="1"/>
</dbReference>
<dbReference type="CDD" id="cd05534">
    <property type="entry name" value="POLBc_zeta"/>
    <property type="match status" value="1"/>
</dbReference>
<dbReference type="Gene3D" id="3.30.342.10">
    <property type="entry name" value="DNA Polymerase, chain B, domain 1"/>
    <property type="match status" value="1"/>
</dbReference>
<reference evidence="20 21" key="1">
    <citation type="submission" date="2015-08" db="EMBL/GenBank/DDBJ databases">
        <title>Next Generation Sequencing and Analysis of the Genome of Puccinia sorghi L Schw, the Causal Agent of Maize Common Rust.</title>
        <authorList>
            <person name="Rochi L."/>
            <person name="Burguener G."/>
            <person name="Darino M."/>
            <person name="Turjanski A."/>
            <person name="Kreff E."/>
            <person name="Dieguez M.J."/>
            <person name="Sacco F."/>
        </authorList>
    </citation>
    <scope>NUCLEOTIDE SEQUENCE [LARGE SCALE GENOMIC DNA]</scope>
    <source>
        <strain evidence="20 21">RO10H11247</strain>
    </source>
</reference>
<sequence length="1882" mass="215249">MCSIRLIAPWGAALVTVIETYDTELRGDVPVDSSSIRFRLTQLDTHNISPSESSPLCLRTSPFLPRGQQFYKVPVVRLFGATQAGQRVVAHVHGAMPYFYVQYEAAIDPDTGQKRLIHCFHSFIRRLGTALNYATAASLGKISSTRPADRGKHQYVAYIVLCKGIPFYGFHVGYRHFLKIYCLQPKFKKRMAELLRTGRVMSPLGYSQAGRASDCTRSSAFKIFEEHIPFHLQFMLDHNLYGCGWVELCKCVFRRPLPDNHAASEEYEGPIYLASSVPESRMAHVDLKKSSYCPIELDCTVADIINRHWVKERQLHHDFVELLKHPVSGDEKLVQSVKELWEDERKRRQKRGQTGPEEVRETGPASQRDYSTGEQPQWFMEPRFRTQIEELIRNKHHSATREEKYYPVQPELAFQNFIKPESKLAQIIPTTFQAVDAIHVSKWIKDEKEENPYGVWAIHGIGTSFASKPDTKEIFKQSADTAFNEEAELHFGIDIAAIQSQMESYKDEGPDDDNDLVPNPGLDPIEEEDLDELNWDEIENLDLMGQSETNVTGSKTTTPTKTSSNNPNQSPAVSPSKRSQSIAKQFQSPRKLNLDKRLIPQGEVLEDSDTHGHGNSLQSAMKRERQEQDDGFFQPKAGKMMRFVERLQRVEPNSKPIDSHGQPSDQSTLPIISKSLSAVLTESSTSNPHSTILTSDQFQPGGLSLRKEGHELSIHQADQPNMESDQPMASDTLSADLDSSFTNQSKAPHKREKTRLDLAIMTQTQHRSLRNGGDSQWYRYRDHSPSINQLIRSLSDFDLPMKIYKDPFYSDPNDVPDRRREYAGRQYALFGSSLRFIKQFDHAIKTFRSYPLPYQAFIPNICRWEFANPPPRLLDLRKNLIRKGEPSNLHFQTSIEAYWPPLSFFFKQKPRKVQKISCSSHRLKVQHSITVDSSSLKSNRNQRRMSRNTWTFLQSKFLEWNFLADSSKDRRPDPAQDQIKVLFYCLKTERGDVELNRPGSVTKVGIIMVAEQEGTTQASSELLKLPKYALDQCYMEVVDTEVELLNSLIDKIRDWDPEVLTGFELESWSWGYVMRRGCELDFDLVYEFGRVRSESHGRFSGKDDKWGYTHGSSIKITGRHVLSIWRIIRSELALTQYTFENVVYHVLRTRIPHYSFATLARWWKDGTIEHRRRVLMYYIARVELDINLVEETEMISRNAFVIFSHNFEISRTLGVDFFSAICRGSQFKVESVVFRISKPENYLLPSPSRDEVAKQNAAECIPLVMEPQSAFYKSPLLVLDFQSLYPSIMIAYNYCYSTCLGRVSAFKGVNKLGTSILDLPDGLLRLMKDDIIGYEFWSPDMRPNHHYFIDSVSPNGLMFVKHHVRKSLLSKISPKTIRPALTKMLNARQLGLKFIANVTYGYTSASFSGRMPCVEIADAIVQTGRETLEKVCERLSMEVIHSVKEWGAKVVYGDTDSLFVYLPGKTKEEAFRIGNEMAEAVTKRNPAPVKLKFEKVYLPCVLMAKKRYVGAKYENLSDMEPVFDAKGIEVVRRDGIPALQKIQETCLKKLFATQDLSDIKAYLYRQWQRLLLGKVSIQDFTFAKEVKLGTYSEKGPPPPGALIAARKMAVDPRSEPAYAERVPYVIVKGAPQSRLRDRAVSPELLLQNRLLALDAEYYINRVFIPSLSRIFNLIGVDVAAWYQSMPRMIRVTKSSGLFESDKINPRSKRASKGLPEPTDKHESSDPLQHLSKIHKLLVDEHFRSDRCLNCEKEGQKGMLCEKCSGNPTGVGFSLMAKARSIEKKRREVELICRRCASLPTNETKIECDSLDCPILYDRVKANWMIDDSLKLIDAQSRATLVNLPWLHSSMVLTFSFFFKTKTKYKKSGEKLGPSNFIRVVKV</sequence>
<feature type="region of interest" description="Disordered" evidence="14">
    <location>
        <begin position="1700"/>
        <end position="1726"/>
    </location>
</feature>
<dbReference type="Pfam" id="PF24065">
    <property type="entry name" value="REV3_N"/>
    <property type="match status" value="1"/>
</dbReference>
<dbReference type="EMBL" id="LAVV01007934">
    <property type="protein sequence ID" value="KNZ54281.1"/>
    <property type="molecule type" value="Genomic_DNA"/>
</dbReference>
<keyword evidence="10 13" id="KW-0411">Iron-sulfur</keyword>
<organism evidence="20 21">
    <name type="scientific">Puccinia sorghi</name>
    <dbReference type="NCBI Taxonomy" id="27349"/>
    <lineage>
        <taxon>Eukaryota</taxon>
        <taxon>Fungi</taxon>
        <taxon>Dikarya</taxon>
        <taxon>Basidiomycota</taxon>
        <taxon>Pucciniomycotina</taxon>
        <taxon>Pucciniomycetes</taxon>
        <taxon>Pucciniales</taxon>
        <taxon>Pucciniaceae</taxon>
        <taxon>Puccinia</taxon>
    </lineage>
</organism>
<comment type="caution">
    <text evidence="20">The sequence shown here is derived from an EMBL/GenBank/DDBJ whole genome shotgun (WGS) entry which is preliminary data.</text>
</comment>
<dbReference type="GO" id="GO:0016035">
    <property type="term" value="C:zeta DNA polymerase complex"/>
    <property type="evidence" value="ECO:0007669"/>
    <property type="project" value="InterPro"/>
</dbReference>
<evidence type="ECO:0000256" key="7">
    <source>
        <dbReference type="ARBA" id="ARBA00022833"/>
    </source>
</evidence>
<dbReference type="GO" id="GO:0000166">
    <property type="term" value="F:nucleotide binding"/>
    <property type="evidence" value="ECO:0007669"/>
    <property type="project" value="InterPro"/>
</dbReference>
<dbReference type="GO" id="GO:0051539">
    <property type="term" value="F:4 iron, 4 sulfur cluster binding"/>
    <property type="evidence" value="ECO:0007669"/>
    <property type="project" value="UniProtKB-KW"/>
</dbReference>
<keyword evidence="13" id="KW-0539">Nucleus</keyword>
<feature type="compositionally biased region" description="Polar residues" evidence="14">
    <location>
        <begin position="572"/>
        <end position="590"/>
    </location>
</feature>
<dbReference type="OrthoDB" id="2414538at2759"/>
<dbReference type="GO" id="GO:0005634">
    <property type="term" value="C:nucleus"/>
    <property type="evidence" value="ECO:0007669"/>
    <property type="project" value="UniProtKB-SubCell"/>
</dbReference>
<evidence type="ECO:0000256" key="14">
    <source>
        <dbReference type="SAM" id="MobiDB-lite"/>
    </source>
</evidence>
<keyword evidence="6" id="KW-0227">DNA damage</keyword>
<keyword evidence="9 13" id="KW-0408">Iron</keyword>
<dbReference type="InterPro" id="IPR030559">
    <property type="entry name" value="PolZ_Rev3"/>
</dbReference>
<dbReference type="Pfam" id="PF00136">
    <property type="entry name" value="DNA_pol_B"/>
    <property type="match status" value="1"/>
</dbReference>
<gene>
    <name evidence="20" type="ORF">VP01_298g2</name>
</gene>
<evidence type="ECO:0000259" key="17">
    <source>
        <dbReference type="Pfam" id="PF14260"/>
    </source>
</evidence>
<evidence type="ECO:0000256" key="10">
    <source>
        <dbReference type="ARBA" id="ARBA00023014"/>
    </source>
</evidence>
<dbReference type="InterPro" id="IPR036397">
    <property type="entry name" value="RNaseH_sf"/>
</dbReference>
<comment type="similarity">
    <text evidence="2 13">Belongs to the DNA polymerase type-B family.</text>
</comment>
<evidence type="ECO:0000259" key="15">
    <source>
        <dbReference type="Pfam" id="PF00136"/>
    </source>
</evidence>
<evidence type="ECO:0000259" key="16">
    <source>
        <dbReference type="Pfam" id="PF03104"/>
    </source>
</evidence>
<dbReference type="VEuPathDB" id="FungiDB:VP01_298g2"/>
<evidence type="ECO:0000256" key="13">
    <source>
        <dbReference type="RuleBase" id="RU000442"/>
    </source>
</evidence>
<dbReference type="PANTHER" id="PTHR45812:SF1">
    <property type="entry name" value="DNA POLYMERASE ZETA CATALYTIC SUBUNIT"/>
    <property type="match status" value="1"/>
</dbReference>
<dbReference type="GO" id="GO:0003677">
    <property type="term" value="F:DNA binding"/>
    <property type="evidence" value="ECO:0007669"/>
    <property type="project" value="UniProtKB-KW"/>
</dbReference>
<evidence type="ECO:0000313" key="21">
    <source>
        <dbReference type="Proteomes" id="UP000037035"/>
    </source>
</evidence>
<keyword evidence="13" id="KW-0863">Zinc-finger</keyword>
<evidence type="ECO:0000256" key="5">
    <source>
        <dbReference type="ARBA" id="ARBA00022723"/>
    </source>
</evidence>
<evidence type="ECO:0000256" key="4">
    <source>
        <dbReference type="ARBA" id="ARBA00022695"/>
    </source>
</evidence>
<dbReference type="PANTHER" id="PTHR45812">
    <property type="entry name" value="DNA POLYMERASE ZETA CATALYTIC SUBUNIT"/>
    <property type="match status" value="1"/>
</dbReference>
<dbReference type="Gene3D" id="3.30.420.10">
    <property type="entry name" value="Ribonuclease H-like superfamily/Ribonuclease H"/>
    <property type="match status" value="1"/>
</dbReference>
<keyword evidence="8 13" id="KW-0239">DNA-directed DNA polymerase</keyword>
<feature type="domain" description="DNA-directed DNA polymerase family B exonuclease" evidence="16">
    <location>
        <begin position="1010"/>
        <end position="1142"/>
    </location>
</feature>
<feature type="domain" description="DNA polymerase delta/zeta catalytic subunit N-terminal" evidence="18">
    <location>
        <begin position="94"/>
        <end position="187"/>
    </location>
</feature>
<keyword evidence="7 13" id="KW-0862">Zinc</keyword>
<feature type="region of interest" description="Disordered" evidence="14">
    <location>
        <begin position="543"/>
        <end position="627"/>
    </location>
</feature>
<dbReference type="SUPFAM" id="SSF53098">
    <property type="entry name" value="Ribonuclease H-like"/>
    <property type="match status" value="1"/>
</dbReference>
<dbReference type="GO" id="GO:0006260">
    <property type="term" value="P:DNA replication"/>
    <property type="evidence" value="ECO:0007669"/>
    <property type="project" value="UniProtKB-KW"/>
</dbReference>
<dbReference type="CDD" id="cd05778">
    <property type="entry name" value="DNA_polB_zeta_exo"/>
    <property type="match status" value="1"/>
</dbReference>
<evidence type="ECO:0000256" key="8">
    <source>
        <dbReference type="ARBA" id="ARBA00022932"/>
    </source>
</evidence>
<dbReference type="InterPro" id="IPR012337">
    <property type="entry name" value="RNaseH-like_sf"/>
</dbReference>
<dbReference type="InterPro" id="IPR023211">
    <property type="entry name" value="DNA_pol_palm_dom_sf"/>
</dbReference>
<evidence type="ECO:0000256" key="9">
    <source>
        <dbReference type="ARBA" id="ARBA00023004"/>
    </source>
</evidence>
<evidence type="ECO:0000259" key="18">
    <source>
        <dbReference type="Pfam" id="PF24055"/>
    </source>
</evidence>
<dbReference type="PRINTS" id="PR00106">
    <property type="entry name" value="DNAPOLB"/>
</dbReference>
<dbReference type="FunFam" id="3.30.420.10:FF:000306">
    <property type="entry name" value="DNA polymerase"/>
    <property type="match status" value="1"/>
</dbReference>
<dbReference type="InterPro" id="IPR056447">
    <property type="entry name" value="REV3_N"/>
</dbReference>
<keyword evidence="13" id="KW-0004">4Fe-4S</keyword>
<dbReference type="GO" id="GO:0042276">
    <property type="term" value="P:error-prone translesion synthesis"/>
    <property type="evidence" value="ECO:0007669"/>
    <property type="project" value="TreeGrafter"/>
</dbReference>
<evidence type="ECO:0000313" key="20">
    <source>
        <dbReference type="EMBL" id="KNZ54281.1"/>
    </source>
</evidence>
<feature type="domain" description="DNA-directed DNA polymerase family B multifunctional" evidence="15">
    <location>
        <begin position="1219"/>
        <end position="1673"/>
    </location>
</feature>
<dbReference type="GO" id="GO:0003887">
    <property type="term" value="F:DNA-directed DNA polymerase activity"/>
    <property type="evidence" value="ECO:0007669"/>
    <property type="project" value="UniProtKB-KW"/>
</dbReference>
<dbReference type="Gene3D" id="1.10.132.60">
    <property type="entry name" value="DNA polymerase family B, C-terminal domain"/>
    <property type="match status" value="1"/>
</dbReference>
<comment type="catalytic activity">
    <reaction evidence="12 13">
        <text>DNA(n) + a 2'-deoxyribonucleoside 5'-triphosphate = DNA(n+1) + diphosphate</text>
        <dbReference type="Rhea" id="RHEA:22508"/>
        <dbReference type="Rhea" id="RHEA-COMP:17339"/>
        <dbReference type="Rhea" id="RHEA-COMP:17340"/>
        <dbReference type="ChEBI" id="CHEBI:33019"/>
        <dbReference type="ChEBI" id="CHEBI:61560"/>
        <dbReference type="ChEBI" id="CHEBI:173112"/>
        <dbReference type="EC" id="2.7.7.7"/>
    </reaction>
</comment>
<dbReference type="EC" id="2.7.7.7" evidence="13"/>
<proteinExistence type="inferred from homology"/>
<keyword evidence="13" id="KW-0238">DNA-binding</keyword>
<evidence type="ECO:0000256" key="12">
    <source>
        <dbReference type="ARBA" id="ARBA00049244"/>
    </source>
</evidence>
<dbReference type="Pfam" id="PF24055">
    <property type="entry name" value="POL3_N"/>
    <property type="match status" value="1"/>
</dbReference>
<dbReference type="SUPFAM" id="SSF56672">
    <property type="entry name" value="DNA/RNA polymerases"/>
    <property type="match status" value="1"/>
</dbReference>
<dbReference type="InterPro" id="IPR006134">
    <property type="entry name" value="DNA-dir_DNA_pol_B_multi_dom"/>
</dbReference>
<name>A0A0L6V0J4_9BASI</name>
<evidence type="ECO:0000256" key="3">
    <source>
        <dbReference type="ARBA" id="ARBA00022679"/>
    </source>
</evidence>
<feature type="domain" description="DNA polymerase zeta catalytic subunit N-terminal" evidence="19">
    <location>
        <begin position="37"/>
        <end position="93"/>
    </location>
</feature>
<dbReference type="Proteomes" id="UP000037035">
    <property type="component" value="Unassembled WGS sequence"/>
</dbReference>
<dbReference type="InterPro" id="IPR043502">
    <property type="entry name" value="DNA/RNA_pol_sf"/>
</dbReference>
<keyword evidence="3 13" id="KW-0808">Transferase</keyword>
<dbReference type="GO" id="GO:0008270">
    <property type="term" value="F:zinc ion binding"/>
    <property type="evidence" value="ECO:0007669"/>
    <property type="project" value="UniProtKB-KW"/>
</dbReference>
<dbReference type="FunFam" id="1.10.132.60:FF:000007">
    <property type="entry name" value="DNA polymerase"/>
    <property type="match status" value="1"/>
</dbReference>
<evidence type="ECO:0000256" key="1">
    <source>
        <dbReference type="ARBA" id="ARBA00001966"/>
    </source>
</evidence>
<keyword evidence="4 13" id="KW-0548">Nucleotidyltransferase</keyword>
<evidence type="ECO:0000256" key="11">
    <source>
        <dbReference type="ARBA" id="ARBA00023204"/>
    </source>
</evidence>
<dbReference type="InterPro" id="IPR056435">
    <property type="entry name" value="DPOD/Z_N"/>
</dbReference>
<feature type="domain" description="C4-type zinc-finger of DNA polymerase delta" evidence="17">
    <location>
        <begin position="1747"/>
        <end position="1818"/>
    </location>
</feature>
<dbReference type="Pfam" id="PF03104">
    <property type="entry name" value="DNA_pol_B_exo1"/>
    <property type="match status" value="1"/>
</dbReference>
<comment type="subcellular location">
    <subcellularLocation>
        <location evidence="13">Nucleus</location>
    </subcellularLocation>
</comment>
<keyword evidence="21" id="KW-1185">Reference proteome</keyword>
<dbReference type="GO" id="GO:0000724">
    <property type="term" value="P:double-strand break repair via homologous recombination"/>
    <property type="evidence" value="ECO:0007669"/>
    <property type="project" value="TreeGrafter"/>
</dbReference>
<dbReference type="InterPro" id="IPR025687">
    <property type="entry name" value="Znf-C4pol"/>
</dbReference>
<dbReference type="STRING" id="27349.A0A0L6V0J4"/>
<keyword evidence="13" id="KW-0235">DNA replication</keyword>
<dbReference type="InterPro" id="IPR006172">
    <property type="entry name" value="DNA-dir_DNA_pol_B"/>
</dbReference>
<dbReference type="InterPro" id="IPR042087">
    <property type="entry name" value="DNA_pol_B_thumb"/>
</dbReference>
<keyword evidence="11" id="KW-0234">DNA repair</keyword>
<dbReference type="Gene3D" id="3.90.1600.10">
    <property type="entry name" value="Palm domain of DNA polymerase"/>
    <property type="match status" value="1"/>
</dbReference>
<evidence type="ECO:0000259" key="19">
    <source>
        <dbReference type="Pfam" id="PF24065"/>
    </source>
</evidence>
<evidence type="ECO:0000256" key="2">
    <source>
        <dbReference type="ARBA" id="ARBA00005755"/>
    </source>
</evidence>
<evidence type="ECO:0000256" key="6">
    <source>
        <dbReference type="ARBA" id="ARBA00022763"/>
    </source>
</evidence>
<dbReference type="Pfam" id="PF14260">
    <property type="entry name" value="zf-C4pol"/>
    <property type="match status" value="1"/>
</dbReference>
<dbReference type="InterPro" id="IPR006133">
    <property type="entry name" value="DNA-dir_DNA_pol_B_exonuc"/>
</dbReference>
<dbReference type="PROSITE" id="PS00116">
    <property type="entry name" value="DNA_POLYMERASE_B"/>
    <property type="match status" value="1"/>
</dbReference>
<accession>A0A0L6V0J4</accession>
<feature type="region of interest" description="Disordered" evidence="14">
    <location>
        <begin position="503"/>
        <end position="526"/>
    </location>
</feature>
<dbReference type="SMART" id="SM00486">
    <property type="entry name" value="POLBc"/>
    <property type="match status" value="1"/>
</dbReference>
<feature type="compositionally biased region" description="Polar residues" evidence="14">
    <location>
        <begin position="364"/>
        <end position="373"/>
    </location>
</feature>
<feature type="compositionally biased region" description="Low complexity" evidence="14">
    <location>
        <begin position="549"/>
        <end position="571"/>
    </location>
</feature>
<dbReference type="InterPro" id="IPR017964">
    <property type="entry name" value="DNA-dir_DNA_pol_B_CS"/>
</dbReference>
<keyword evidence="5 13" id="KW-0479">Metal-binding</keyword>
<comment type="cofactor">
    <cofactor evidence="1 13">
        <name>[4Fe-4S] cluster</name>
        <dbReference type="ChEBI" id="CHEBI:49883"/>
    </cofactor>
</comment>
<feature type="region of interest" description="Disordered" evidence="14">
    <location>
        <begin position="345"/>
        <end position="373"/>
    </location>
</feature>
<dbReference type="FunFam" id="3.30.342.10:FF:000018">
    <property type="entry name" value="DNA polymerase"/>
    <property type="match status" value="1"/>
</dbReference>